<dbReference type="Proteomes" id="UP000660708">
    <property type="component" value="Unassembled WGS sequence"/>
</dbReference>
<evidence type="ECO:0000313" key="3">
    <source>
        <dbReference type="Proteomes" id="UP000660708"/>
    </source>
</evidence>
<feature type="transmembrane region" description="Helical" evidence="1">
    <location>
        <begin position="12"/>
        <end position="34"/>
    </location>
</feature>
<organism evidence="2 3">
    <name type="scientific">Pseudoalteromonas peptidolytica F12-50-A1</name>
    <dbReference type="NCBI Taxonomy" id="1315280"/>
    <lineage>
        <taxon>Bacteria</taxon>
        <taxon>Pseudomonadati</taxon>
        <taxon>Pseudomonadota</taxon>
        <taxon>Gammaproteobacteria</taxon>
        <taxon>Alteromonadales</taxon>
        <taxon>Pseudoalteromonadaceae</taxon>
        <taxon>Pseudoalteromonas</taxon>
    </lineage>
</organism>
<keyword evidence="1" id="KW-0812">Transmembrane</keyword>
<name>A0A8I0MWW1_9GAMM</name>
<dbReference type="AlphaFoldDB" id="A0A8I0MWW1"/>
<gene>
    <name evidence="2" type="ORF">PPEP_a3870</name>
</gene>
<reference evidence="2 3" key="1">
    <citation type="submission" date="2015-06" db="EMBL/GenBank/DDBJ databases">
        <title>Genome sequence of Pseudoalteromonas peptidolytica.</title>
        <authorList>
            <person name="Xie B.-B."/>
            <person name="Rong J.-C."/>
            <person name="Qin Q.-L."/>
            <person name="Zhang Y.-Z."/>
        </authorList>
    </citation>
    <scope>NUCLEOTIDE SEQUENCE [LARGE SCALE GENOMIC DNA]</scope>
    <source>
        <strain evidence="2 3">F12-50-A1</strain>
    </source>
</reference>
<keyword evidence="3" id="KW-1185">Reference proteome</keyword>
<keyword evidence="1" id="KW-0472">Membrane</keyword>
<accession>A0A8I0MWW1</accession>
<protein>
    <submittedName>
        <fullName evidence="2">Uncharacterized protein</fullName>
    </submittedName>
</protein>
<evidence type="ECO:0000256" key="1">
    <source>
        <dbReference type="SAM" id="Phobius"/>
    </source>
</evidence>
<proteinExistence type="predicted"/>
<keyword evidence="1" id="KW-1133">Transmembrane helix</keyword>
<dbReference type="EMBL" id="AQHF01000022">
    <property type="protein sequence ID" value="MBE0346604.1"/>
    <property type="molecule type" value="Genomic_DNA"/>
</dbReference>
<comment type="caution">
    <text evidence="2">The sequence shown here is derived from an EMBL/GenBank/DDBJ whole genome shotgun (WGS) entry which is preliminary data.</text>
</comment>
<sequence length="48" mass="5114">MNGLLSGSYYYLFITAIMLGLTSGLPAHVLQFIVSASQNLHALAFAPT</sequence>
<evidence type="ECO:0000313" key="2">
    <source>
        <dbReference type="EMBL" id="MBE0346604.1"/>
    </source>
</evidence>